<dbReference type="InterPro" id="IPR007569">
    <property type="entry name" value="DUF559"/>
</dbReference>
<keyword evidence="2" id="KW-0540">Nuclease</keyword>
<dbReference type="GO" id="GO:0004519">
    <property type="term" value="F:endonuclease activity"/>
    <property type="evidence" value="ECO:0007669"/>
    <property type="project" value="UniProtKB-KW"/>
</dbReference>
<dbReference type="Proteomes" id="UP000199475">
    <property type="component" value="Unassembled WGS sequence"/>
</dbReference>
<dbReference type="OrthoDB" id="4310518at2"/>
<keyword evidence="2" id="KW-0255">Endonuclease</keyword>
<protein>
    <submittedName>
        <fullName evidence="2">Very-short-patch-repair endonuclease</fullName>
    </submittedName>
</protein>
<dbReference type="Gene3D" id="3.40.960.10">
    <property type="entry name" value="VSR Endonuclease"/>
    <property type="match status" value="1"/>
</dbReference>
<evidence type="ECO:0000259" key="1">
    <source>
        <dbReference type="Pfam" id="PF04480"/>
    </source>
</evidence>
<dbReference type="STRING" id="686624.SAMN04488242_1630"/>
<sequence length="276" mass="31409">MDPFADSPLVAVRDFPHQAASLYYRRRRGELWSPLPGVLALAEAEDCWDLRLASARLWAPNLVICGAAAAKLLWWPELEPEQIDLCGGQRKAPVPWLNVSQAPVPKDLMHVMEEAKVAVPALSAIQTARVLGGIAIDEALRRRAATLQQMNEALDATPRQPGNKSIRRLLRESRNEPWSPLEREAHVRLNKARIAGWVTNHKLRIGERIMYVDVALPHFKLAIELDGFEIHSRKQTFHDDRARQNLLVLAGWTVLRYTWETIDDLVPQVRRFLSPR</sequence>
<dbReference type="EMBL" id="FNGP01000003">
    <property type="protein sequence ID" value="SDL48985.1"/>
    <property type="molecule type" value="Genomic_DNA"/>
</dbReference>
<dbReference type="Pfam" id="PF04480">
    <property type="entry name" value="DUF559"/>
    <property type="match status" value="1"/>
</dbReference>
<gene>
    <name evidence="2" type="ORF">SAMN04488242_1630</name>
</gene>
<keyword evidence="3" id="KW-1185">Reference proteome</keyword>
<reference evidence="2 3" key="1">
    <citation type="submission" date="2016-10" db="EMBL/GenBank/DDBJ databases">
        <authorList>
            <person name="de Groot N.N."/>
        </authorList>
    </citation>
    <scope>NUCLEOTIDE SEQUENCE [LARGE SCALE GENOMIC DNA]</scope>
    <source>
        <strain evidence="2 3">CGMCC 1.9159</strain>
    </source>
</reference>
<evidence type="ECO:0000313" key="2">
    <source>
        <dbReference type="EMBL" id="SDL48985.1"/>
    </source>
</evidence>
<name>A0A1G9KHT0_9ACTN</name>
<dbReference type="RefSeq" id="WP_093250892.1">
    <property type="nucleotide sequence ID" value="NZ_FNGP01000003.1"/>
</dbReference>
<evidence type="ECO:0000313" key="3">
    <source>
        <dbReference type="Proteomes" id="UP000199475"/>
    </source>
</evidence>
<proteinExistence type="predicted"/>
<dbReference type="AlphaFoldDB" id="A0A1G9KHT0"/>
<dbReference type="SUPFAM" id="SSF52980">
    <property type="entry name" value="Restriction endonuclease-like"/>
    <property type="match status" value="1"/>
</dbReference>
<dbReference type="InterPro" id="IPR011335">
    <property type="entry name" value="Restrct_endonuc-II-like"/>
</dbReference>
<keyword evidence="2" id="KW-0378">Hydrolase</keyword>
<organism evidence="2 3">
    <name type="scientific">Tessaracoccus oleiagri</name>
    <dbReference type="NCBI Taxonomy" id="686624"/>
    <lineage>
        <taxon>Bacteria</taxon>
        <taxon>Bacillati</taxon>
        <taxon>Actinomycetota</taxon>
        <taxon>Actinomycetes</taxon>
        <taxon>Propionibacteriales</taxon>
        <taxon>Propionibacteriaceae</taxon>
        <taxon>Tessaracoccus</taxon>
    </lineage>
</organism>
<feature type="domain" description="DUF559" evidence="1">
    <location>
        <begin position="181"/>
        <end position="263"/>
    </location>
</feature>
<accession>A0A1G9KHT0</accession>